<sequence length="544" mass="57903">MSITRRKFLEIMTFLAGSAVIGWAPSQALAKAAGKARKPGEYDAVVIGAGLGGLGCAALMARNGLKPLVIEQHDIPGGYATSFQRDDDAGNTFTCEVSLHSTVAKSPSARKLLTDMGVFDRLQLVDHKQAWSRVDSQGVIDLPNAGLPGFEAELVRRCPAEKDAIGRFMAFWRQFLRELDALETDGVPANSTLPKTYPTLWGVAGSTLGQVIDRFAASPALKGLIGMTWGYYGLPPSKLAAFYYLEPMADYLTNGGQYLRGTSQSLSDALADVVKAGGGQVLLGEQVSAVMVENGRAAGVRTASGKVFSARAVVSNASAPTTFAMLPGGALPANYLKRVSGFSPSLGSVIVWLGLKGDVTRLQPRAEFSIDMQDDPEIGYAAALNGDWGKVGLGCMIYDHLVPGFSPKGMSTMAIMCLSGYEPWKRFEKDYEADKKHEYNQAKDAIADMMVKAVESTMAPGLSRMIAMREVSTPLTNRRFTGNPAGAIYGYDQTVGNSFLTRLGNRTPVKGLYLSSAWANPGGGFGGALASAKLTFKALAEDLG</sequence>
<dbReference type="EMBL" id="FZOC01000002">
    <property type="protein sequence ID" value="SNR79547.1"/>
    <property type="molecule type" value="Genomic_DNA"/>
</dbReference>
<accession>A0A238Z872</accession>
<evidence type="ECO:0000256" key="2">
    <source>
        <dbReference type="ARBA" id="ARBA00022729"/>
    </source>
</evidence>
<keyword evidence="5" id="KW-0408">Iron</keyword>
<dbReference type="Proteomes" id="UP000198324">
    <property type="component" value="Unassembled WGS sequence"/>
</dbReference>
<name>A0A238Z872_9BACT</name>
<keyword evidence="1" id="KW-0285">Flavoprotein</keyword>
<evidence type="ECO:0000259" key="7">
    <source>
        <dbReference type="Pfam" id="PF01593"/>
    </source>
</evidence>
<keyword evidence="2" id="KW-0732">Signal</keyword>
<dbReference type="PANTHER" id="PTHR46091">
    <property type="entry name" value="BLR7054 PROTEIN"/>
    <property type="match status" value="1"/>
</dbReference>
<keyword evidence="4" id="KW-0521">NADP</keyword>
<dbReference type="AlphaFoldDB" id="A0A238Z872"/>
<dbReference type="Gene3D" id="3.50.50.60">
    <property type="entry name" value="FAD/NAD(P)-binding domain"/>
    <property type="match status" value="2"/>
</dbReference>
<keyword evidence="5" id="KW-0479">Metal-binding</keyword>
<evidence type="ECO:0000313" key="9">
    <source>
        <dbReference type="Proteomes" id="UP000198324"/>
    </source>
</evidence>
<evidence type="ECO:0000256" key="6">
    <source>
        <dbReference type="ARBA" id="ARBA00023027"/>
    </source>
</evidence>
<dbReference type="PANTHER" id="PTHR46091:SF3">
    <property type="entry name" value="AMINE OXIDASE DOMAIN-CONTAINING PROTEIN"/>
    <property type="match status" value="1"/>
</dbReference>
<keyword evidence="5" id="KW-0411">Iron-sulfur</keyword>
<organism evidence="8 9">
    <name type="scientific">Humidesulfovibrio mexicanus</name>
    <dbReference type="NCBI Taxonomy" id="147047"/>
    <lineage>
        <taxon>Bacteria</taxon>
        <taxon>Pseudomonadati</taxon>
        <taxon>Thermodesulfobacteriota</taxon>
        <taxon>Desulfovibrionia</taxon>
        <taxon>Desulfovibrionales</taxon>
        <taxon>Desulfovibrionaceae</taxon>
        <taxon>Humidesulfovibrio</taxon>
    </lineage>
</organism>
<dbReference type="GO" id="GO:0016853">
    <property type="term" value="F:isomerase activity"/>
    <property type="evidence" value="ECO:0007669"/>
    <property type="project" value="UniProtKB-KW"/>
</dbReference>
<dbReference type="GO" id="GO:0051536">
    <property type="term" value="F:iron-sulfur cluster binding"/>
    <property type="evidence" value="ECO:0007669"/>
    <property type="project" value="UniProtKB-KW"/>
</dbReference>
<protein>
    <submittedName>
        <fullName evidence="8">Prolycopene isomerase</fullName>
    </submittedName>
</protein>
<dbReference type="InterPro" id="IPR002937">
    <property type="entry name" value="Amino_oxidase"/>
</dbReference>
<keyword evidence="3" id="KW-0274">FAD</keyword>
<dbReference type="RefSeq" id="WP_089272966.1">
    <property type="nucleotide sequence ID" value="NZ_FZOC01000002.1"/>
</dbReference>
<keyword evidence="8" id="KW-0413">Isomerase</keyword>
<proteinExistence type="predicted"/>
<dbReference type="InterPro" id="IPR052206">
    <property type="entry name" value="Retinol_saturase"/>
</dbReference>
<dbReference type="SUPFAM" id="SSF51905">
    <property type="entry name" value="FAD/NAD(P)-binding domain"/>
    <property type="match status" value="1"/>
</dbReference>
<dbReference type="OrthoDB" id="9794630at2"/>
<dbReference type="InterPro" id="IPR006311">
    <property type="entry name" value="TAT_signal"/>
</dbReference>
<dbReference type="Pfam" id="PF01593">
    <property type="entry name" value="Amino_oxidase"/>
    <property type="match status" value="1"/>
</dbReference>
<keyword evidence="9" id="KW-1185">Reference proteome</keyword>
<dbReference type="GO" id="GO:0016491">
    <property type="term" value="F:oxidoreductase activity"/>
    <property type="evidence" value="ECO:0007669"/>
    <property type="project" value="InterPro"/>
</dbReference>
<dbReference type="InterPro" id="IPR036188">
    <property type="entry name" value="FAD/NAD-bd_sf"/>
</dbReference>
<evidence type="ECO:0000256" key="3">
    <source>
        <dbReference type="ARBA" id="ARBA00022827"/>
    </source>
</evidence>
<evidence type="ECO:0000256" key="1">
    <source>
        <dbReference type="ARBA" id="ARBA00022630"/>
    </source>
</evidence>
<gene>
    <name evidence="8" type="ORF">SAMN04488503_1331</name>
</gene>
<reference evidence="8 9" key="1">
    <citation type="submission" date="2017-06" db="EMBL/GenBank/DDBJ databases">
        <authorList>
            <person name="Kim H.J."/>
            <person name="Triplett B.A."/>
        </authorList>
    </citation>
    <scope>NUCLEOTIDE SEQUENCE [LARGE SCALE GENOMIC DNA]</scope>
    <source>
        <strain evidence="8 9">DSM 13116</strain>
    </source>
</reference>
<keyword evidence="6" id="KW-0520">NAD</keyword>
<dbReference type="PROSITE" id="PS51318">
    <property type="entry name" value="TAT"/>
    <property type="match status" value="1"/>
</dbReference>
<feature type="domain" description="Amine oxidase" evidence="7">
    <location>
        <begin position="51"/>
        <end position="534"/>
    </location>
</feature>
<evidence type="ECO:0000313" key="8">
    <source>
        <dbReference type="EMBL" id="SNR79547.1"/>
    </source>
</evidence>
<evidence type="ECO:0000256" key="5">
    <source>
        <dbReference type="ARBA" id="ARBA00023014"/>
    </source>
</evidence>
<evidence type="ECO:0000256" key="4">
    <source>
        <dbReference type="ARBA" id="ARBA00022857"/>
    </source>
</evidence>